<sequence length="77" mass="8248">MIKYKLQCDQGHVFEDWFASSSKFDDMSEKGEHSCPECGSSHVKKTIMAPSVSTAPQAPSCASAPMCSNMGCPAMQG</sequence>
<reference evidence="1" key="2">
    <citation type="submission" date="2020-09" db="EMBL/GenBank/DDBJ databases">
        <authorList>
            <person name="Sun Q."/>
            <person name="Zhou Y."/>
        </authorList>
    </citation>
    <scope>NUCLEOTIDE SEQUENCE</scope>
    <source>
        <strain evidence="1">CGMCC 1.15254</strain>
    </source>
</reference>
<dbReference type="InterPro" id="IPR009562">
    <property type="entry name" value="DUF1178"/>
</dbReference>
<organism evidence="1 2">
    <name type="scientific">Terasakiella brassicae</name>
    <dbReference type="NCBI Taxonomy" id="1634917"/>
    <lineage>
        <taxon>Bacteria</taxon>
        <taxon>Pseudomonadati</taxon>
        <taxon>Pseudomonadota</taxon>
        <taxon>Alphaproteobacteria</taxon>
        <taxon>Rhodospirillales</taxon>
        <taxon>Terasakiellaceae</taxon>
        <taxon>Terasakiella</taxon>
    </lineage>
</organism>
<evidence type="ECO:0000313" key="2">
    <source>
        <dbReference type="Proteomes" id="UP000632498"/>
    </source>
</evidence>
<accession>A0A917BSI3</accession>
<comment type="caution">
    <text evidence="1">The sequence shown here is derived from an EMBL/GenBank/DDBJ whole genome shotgun (WGS) entry which is preliminary data.</text>
</comment>
<dbReference type="EMBL" id="BMHV01000004">
    <property type="protein sequence ID" value="GGF55774.1"/>
    <property type="molecule type" value="Genomic_DNA"/>
</dbReference>
<dbReference type="AlphaFoldDB" id="A0A917BSI3"/>
<name>A0A917BSI3_9PROT</name>
<keyword evidence="2" id="KW-1185">Reference proteome</keyword>
<reference evidence="1" key="1">
    <citation type="journal article" date="2014" name="Int. J. Syst. Evol. Microbiol.">
        <title>Complete genome sequence of Corynebacterium casei LMG S-19264T (=DSM 44701T), isolated from a smear-ripened cheese.</title>
        <authorList>
            <consortium name="US DOE Joint Genome Institute (JGI-PGF)"/>
            <person name="Walter F."/>
            <person name="Albersmeier A."/>
            <person name="Kalinowski J."/>
            <person name="Ruckert C."/>
        </authorList>
    </citation>
    <scope>NUCLEOTIDE SEQUENCE</scope>
    <source>
        <strain evidence="1">CGMCC 1.15254</strain>
    </source>
</reference>
<evidence type="ECO:0000313" key="1">
    <source>
        <dbReference type="EMBL" id="GGF55774.1"/>
    </source>
</evidence>
<dbReference type="Pfam" id="PF06676">
    <property type="entry name" value="DUF1178"/>
    <property type="match status" value="1"/>
</dbReference>
<protein>
    <submittedName>
        <fullName evidence="1">Uncharacterized protein</fullName>
    </submittedName>
</protein>
<dbReference type="RefSeq" id="WP_188661563.1">
    <property type="nucleotide sequence ID" value="NZ_BMHV01000004.1"/>
</dbReference>
<proteinExistence type="predicted"/>
<gene>
    <name evidence="1" type="ORF">GCM10011332_06490</name>
</gene>
<dbReference type="Proteomes" id="UP000632498">
    <property type="component" value="Unassembled WGS sequence"/>
</dbReference>